<gene>
    <name evidence="2" type="ORF">B0X71_02130</name>
</gene>
<feature type="signal peptide" evidence="1">
    <location>
        <begin position="1"/>
        <end position="22"/>
    </location>
</feature>
<name>A0A1Q2KV87_9BACL</name>
<evidence type="ECO:0000313" key="3">
    <source>
        <dbReference type="Proteomes" id="UP000188184"/>
    </source>
</evidence>
<evidence type="ECO:0000256" key="1">
    <source>
        <dbReference type="SAM" id="SignalP"/>
    </source>
</evidence>
<keyword evidence="1" id="KW-0732">Signal</keyword>
<dbReference type="EMBL" id="CP019640">
    <property type="protein sequence ID" value="AQQ52036.1"/>
    <property type="molecule type" value="Genomic_DNA"/>
</dbReference>
<protein>
    <submittedName>
        <fullName evidence="2">Uncharacterized protein</fullName>
    </submittedName>
</protein>
<accession>A0A1Q2KV87</accession>
<evidence type="ECO:0000313" key="2">
    <source>
        <dbReference type="EMBL" id="AQQ52036.1"/>
    </source>
</evidence>
<dbReference type="KEGG" id="pmar:B0X71_02130"/>
<feature type="chain" id="PRO_5038814164" evidence="1">
    <location>
        <begin position="23"/>
        <end position="198"/>
    </location>
</feature>
<reference evidence="2 3" key="1">
    <citation type="submission" date="2017-02" db="EMBL/GenBank/DDBJ databases">
        <title>The complete genomic sequence of a novel cold adapted crude oil-degrading bacterium Planococcus qaidamina Y42.</title>
        <authorList>
            <person name="Yang R."/>
        </authorList>
    </citation>
    <scope>NUCLEOTIDE SEQUENCE [LARGE SCALE GENOMIC DNA]</scope>
    <source>
        <strain evidence="2 3">Y42</strain>
    </source>
</reference>
<dbReference type="Proteomes" id="UP000188184">
    <property type="component" value="Chromosome"/>
</dbReference>
<sequence>MRKRMGMLVLAAGLAACSNEEAAGGLMIEPKELDQDEQALVASMPVDVFQAYELNGPLPEDAVIKLVLEHYVNGEEMDPVLMAHFSGAEELNDALVSFAKSPDIEGNTVFVGGGPSGNVMTIMETGMNTGGATFGDFVTGEMVLQLEEPAYTGYYAMESGNRIDAGSFLTESNELALPAIQQFEHFYAMTVTITEEAP</sequence>
<dbReference type="OrthoDB" id="9884562at2"/>
<proteinExistence type="predicted"/>
<keyword evidence="3" id="KW-1185">Reference proteome</keyword>
<organism evidence="2 3">
    <name type="scientific">Planococcus lenghuensis</name>
    <dbReference type="NCBI Taxonomy" id="2213202"/>
    <lineage>
        <taxon>Bacteria</taxon>
        <taxon>Bacillati</taxon>
        <taxon>Bacillota</taxon>
        <taxon>Bacilli</taxon>
        <taxon>Bacillales</taxon>
        <taxon>Caryophanaceae</taxon>
        <taxon>Planococcus</taxon>
    </lineage>
</organism>
<dbReference type="PROSITE" id="PS51257">
    <property type="entry name" value="PROKAR_LIPOPROTEIN"/>
    <property type="match status" value="1"/>
</dbReference>
<dbReference type="RefSeq" id="WP_077587908.1">
    <property type="nucleotide sequence ID" value="NZ_CP019640.1"/>
</dbReference>
<dbReference type="AlphaFoldDB" id="A0A1Q2KV87"/>